<dbReference type="PANTHER" id="PTHR32294">
    <property type="entry name" value="DNA POLYMERASE III SUBUNIT ALPHA"/>
    <property type="match status" value="1"/>
</dbReference>
<organism evidence="6">
    <name type="scientific">Thermohahella caldifontis</name>
    <dbReference type="NCBI Taxonomy" id="3142973"/>
    <lineage>
        <taxon>Bacteria</taxon>
        <taxon>Pseudomonadati</taxon>
        <taxon>Pseudomonadota</taxon>
        <taxon>Gammaproteobacteria</taxon>
        <taxon>Oceanospirillales</taxon>
        <taxon>Hahellaceae</taxon>
        <taxon>Thermohahella</taxon>
    </lineage>
</organism>
<dbReference type="SUPFAM" id="SSF50249">
    <property type="entry name" value="Nucleic acid-binding proteins"/>
    <property type="match status" value="1"/>
</dbReference>
<gene>
    <name evidence="6" type="ORF">AAIA72_04045</name>
</gene>
<reference evidence="6" key="1">
    <citation type="submission" date="2024-05" db="EMBL/GenBank/DDBJ databases">
        <title>Genome sequencing of novel strain.</title>
        <authorList>
            <person name="Ganbat D."/>
            <person name="Ganbat S."/>
            <person name="Lee S.-J."/>
        </authorList>
    </citation>
    <scope>NUCLEOTIDE SEQUENCE</scope>
    <source>
        <strain evidence="6">SMD15-11</strain>
    </source>
</reference>
<sequence>MGFYAPAQLVQDARRHGVTVLPVDVRVSHWDHTLEETPEGPALRLGLRLIKGLGRDAAERLQTARSRAPFNTLADVTRTVRLNAREWEALASAGALDSLTGHRYQARWEVLGLESPRPLAPATEGSTWQLPQPDTGRELVEDYASLGLSLRPHPLAWLRQQGKLHRCLKASELSEKSHGSWVRVAGLVIGRQRPGTASGVTFVTLEDETGFVNVVVWLNTARAQRKPLLTARLLEVNGIVEKEGEVIHVIAGRLVDRSAWLADLHTRSRDFH</sequence>
<dbReference type="GO" id="GO:0006260">
    <property type="term" value="P:DNA replication"/>
    <property type="evidence" value="ECO:0007669"/>
    <property type="project" value="InterPro"/>
</dbReference>
<dbReference type="KEGG" id="tcd:AAIA72_04045"/>
<feature type="domain" description="OB" evidence="4">
    <location>
        <begin position="182"/>
        <end position="252"/>
    </location>
</feature>
<dbReference type="AlphaFoldDB" id="A0AB39V0R1"/>
<dbReference type="InterPro" id="IPR012340">
    <property type="entry name" value="NA-bd_OB-fold"/>
</dbReference>
<dbReference type="InterPro" id="IPR004805">
    <property type="entry name" value="DnaE2/DnaE/PolC"/>
</dbReference>
<evidence type="ECO:0000256" key="3">
    <source>
        <dbReference type="ARBA" id="ARBA00022490"/>
    </source>
</evidence>
<dbReference type="PANTHER" id="PTHR32294:SF4">
    <property type="entry name" value="ERROR-PRONE DNA POLYMERASE"/>
    <property type="match status" value="1"/>
</dbReference>
<dbReference type="GO" id="GO:0008408">
    <property type="term" value="F:3'-5' exonuclease activity"/>
    <property type="evidence" value="ECO:0007669"/>
    <property type="project" value="InterPro"/>
</dbReference>
<evidence type="ECO:0000259" key="5">
    <source>
        <dbReference type="Pfam" id="PF14579"/>
    </source>
</evidence>
<dbReference type="Pfam" id="PF14579">
    <property type="entry name" value="HHH_6"/>
    <property type="match status" value="1"/>
</dbReference>
<dbReference type="Pfam" id="PF01336">
    <property type="entry name" value="tRNA_anti-codon"/>
    <property type="match status" value="1"/>
</dbReference>
<evidence type="ECO:0000259" key="4">
    <source>
        <dbReference type="Pfam" id="PF01336"/>
    </source>
</evidence>
<name>A0AB39V0R1_9GAMM</name>
<comment type="similarity">
    <text evidence="1">Belongs to the DNA polymerase type-C family. DnaE2 subfamily.</text>
</comment>
<keyword evidence="3" id="KW-0963">Cytoplasm</keyword>
<evidence type="ECO:0000256" key="2">
    <source>
        <dbReference type="ARBA" id="ARBA00017273"/>
    </source>
</evidence>
<protein>
    <recommendedName>
        <fullName evidence="2">Error-prone DNA polymerase</fullName>
    </recommendedName>
</protein>
<dbReference type="RefSeq" id="WP_369602964.1">
    <property type="nucleotide sequence ID" value="NZ_CP154858.1"/>
</dbReference>
<dbReference type="CDD" id="cd04485">
    <property type="entry name" value="DnaE_OBF"/>
    <property type="match status" value="1"/>
</dbReference>
<dbReference type="GO" id="GO:0003676">
    <property type="term" value="F:nucleic acid binding"/>
    <property type="evidence" value="ECO:0007669"/>
    <property type="project" value="InterPro"/>
</dbReference>
<dbReference type="Gene3D" id="2.40.50.140">
    <property type="entry name" value="Nucleic acid-binding proteins"/>
    <property type="match status" value="1"/>
</dbReference>
<accession>A0AB39V0R1</accession>
<dbReference type="Gene3D" id="1.10.150.870">
    <property type="match status" value="1"/>
</dbReference>
<evidence type="ECO:0000313" key="6">
    <source>
        <dbReference type="EMBL" id="XDT73993.1"/>
    </source>
</evidence>
<feature type="domain" description="DNA polymerase helix-hairpin-helix motif" evidence="5">
    <location>
        <begin position="17"/>
        <end position="105"/>
    </location>
</feature>
<dbReference type="EMBL" id="CP154858">
    <property type="protein sequence ID" value="XDT73993.1"/>
    <property type="molecule type" value="Genomic_DNA"/>
</dbReference>
<dbReference type="InterPro" id="IPR004365">
    <property type="entry name" value="NA-bd_OB_tRNA"/>
</dbReference>
<proteinExistence type="inferred from homology"/>
<evidence type="ECO:0000256" key="1">
    <source>
        <dbReference type="ARBA" id="ARBA00007391"/>
    </source>
</evidence>
<dbReference type="InterPro" id="IPR029460">
    <property type="entry name" value="DNAPol_HHH"/>
</dbReference>